<evidence type="ECO:0000256" key="1">
    <source>
        <dbReference type="ARBA" id="ARBA00004141"/>
    </source>
</evidence>
<organism evidence="7 8">
    <name type="scientific">Nocardia otitidiscaviarum</name>
    <dbReference type="NCBI Taxonomy" id="1823"/>
    <lineage>
        <taxon>Bacteria</taxon>
        <taxon>Bacillati</taxon>
        <taxon>Actinomycetota</taxon>
        <taxon>Actinomycetes</taxon>
        <taxon>Mycobacteriales</taxon>
        <taxon>Nocardiaceae</taxon>
        <taxon>Nocardia</taxon>
    </lineage>
</organism>
<name>A0A378YQN9_9NOCA</name>
<dbReference type="OrthoDB" id="5184077at2"/>
<keyword evidence="8" id="KW-1185">Reference proteome</keyword>
<evidence type="ECO:0000256" key="5">
    <source>
        <dbReference type="SAM" id="Phobius"/>
    </source>
</evidence>
<feature type="transmembrane region" description="Helical" evidence="5">
    <location>
        <begin position="117"/>
        <end position="135"/>
    </location>
</feature>
<dbReference type="Pfam" id="PF04138">
    <property type="entry name" value="GtrA_DPMS_TM"/>
    <property type="match status" value="1"/>
</dbReference>
<dbReference type="RefSeq" id="WP_029930083.1">
    <property type="nucleotide sequence ID" value="NZ_JADLPU010000005.1"/>
</dbReference>
<sequence>MTVLDLPQRAIIPAGEVLTVYTDGYLTLRRAWAHWIGQLGSFLRGEHAFAQLIRFALVGGLSNIGYLLLFVTLYGSGAQLANLAGSVVSTAMANELHRRLTFHASERVRWHTAQLEGGALALTGLAITAGAIALLEWTAPQLGGPAQAAAVLGITAGVGTLRFLTLRLWVF</sequence>
<comment type="subcellular location">
    <subcellularLocation>
        <location evidence="1">Membrane</location>
        <topology evidence="1">Multi-pass membrane protein</topology>
    </subcellularLocation>
</comment>
<evidence type="ECO:0000256" key="4">
    <source>
        <dbReference type="ARBA" id="ARBA00023136"/>
    </source>
</evidence>
<feature type="transmembrane region" description="Helical" evidence="5">
    <location>
        <begin position="147"/>
        <end position="170"/>
    </location>
</feature>
<accession>A0A378YQN9</accession>
<protein>
    <submittedName>
        <fullName evidence="7">GtrA-like protein</fullName>
    </submittedName>
</protein>
<dbReference type="GO" id="GO:0000271">
    <property type="term" value="P:polysaccharide biosynthetic process"/>
    <property type="evidence" value="ECO:0007669"/>
    <property type="project" value="InterPro"/>
</dbReference>
<evidence type="ECO:0000256" key="2">
    <source>
        <dbReference type="ARBA" id="ARBA00022692"/>
    </source>
</evidence>
<gene>
    <name evidence="7" type="ORF">NCTC1934_03636</name>
</gene>
<dbReference type="AlphaFoldDB" id="A0A378YQN9"/>
<dbReference type="Proteomes" id="UP000255467">
    <property type="component" value="Unassembled WGS sequence"/>
</dbReference>
<proteinExistence type="predicted"/>
<dbReference type="GO" id="GO:0016020">
    <property type="term" value="C:membrane"/>
    <property type="evidence" value="ECO:0007669"/>
    <property type="project" value="UniProtKB-SubCell"/>
</dbReference>
<evidence type="ECO:0000259" key="6">
    <source>
        <dbReference type="Pfam" id="PF04138"/>
    </source>
</evidence>
<feature type="domain" description="GtrA/DPMS transmembrane" evidence="6">
    <location>
        <begin position="54"/>
        <end position="171"/>
    </location>
</feature>
<keyword evidence="2 5" id="KW-0812">Transmembrane</keyword>
<keyword evidence="4 5" id="KW-0472">Membrane</keyword>
<evidence type="ECO:0000313" key="7">
    <source>
        <dbReference type="EMBL" id="SUA79108.1"/>
    </source>
</evidence>
<evidence type="ECO:0000313" key="8">
    <source>
        <dbReference type="Proteomes" id="UP000255467"/>
    </source>
</evidence>
<evidence type="ECO:0000256" key="3">
    <source>
        <dbReference type="ARBA" id="ARBA00022989"/>
    </source>
</evidence>
<dbReference type="STRING" id="1406858.GCA_000710895_03369"/>
<reference evidence="7 8" key="1">
    <citation type="submission" date="2018-06" db="EMBL/GenBank/DDBJ databases">
        <authorList>
            <consortium name="Pathogen Informatics"/>
            <person name="Doyle S."/>
        </authorList>
    </citation>
    <scope>NUCLEOTIDE SEQUENCE [LARGE SCALE GENOMIC DNA]</scope>
    <source>
        <strain evidence="7 8">NCTC1934</strain>
    </source>
</reference>
<dbReference type="InterPro" id="IPR007267">
    <property type="entry name" value="GtrA_DPMS_TM"/>
</dbReference>
<dbReference type="EMBL" id="UGRY01000002">
    <property type="protein sequence ID" value="SUA79108.1"/>
    <property type="molecule type" value="Genomic_DNA"/>
</dbReference>
<keyword evidence="3 5" id="KW-1133">Transmembrane helix</keyword>
<feature type="transmembrane region" description="Helical" evidence="5">
    <location>
        <begin position="52"/>
        <end position="74"/>
    </location>
</feature>